<dbReference type="AlphaFoldDB" id="A0A1U7D8A9"/>
<dbReference type="SUPFAM" id="SSF51735">
    <property type="entry name" value="NAD(P)-binding Rossmann-fold domains"/>
    <property type="match status" value="1"/>
</dbReference>
<proteinExistence type="predicted"/>
<dbReference type="SUPFAM" id="SSF50129">
    <property type="entry name" value="GroES-like"/>
    <property type="match status" value="1"/>
</dbReference>
<dbReference type="Pfam" id="PF08240">
    <property type="entry name" value="ADH_N"/>
    <property type="match status" value="1"/>
</dbReference>
<dbReference type="InterPro" id="IPR036291">
    <property type="entry name" value="NAD(P)-bd_dom_sf"/>
</dbReference>
<evidence type="ECO:0000313" key="2">
    <source>
        <dbReference type="EMBL" id="APX24363.1"/>
    </source>
</evidence>
<dbReference type="PANTHER" id="PTHR45033">
    <property type="match status" value="1"/>
</dbReference>
<dbReference type="InterPro" id="IPR052711">
    <property type="entry name" value="Zinc_ADH-like"/>
</dbReference>
<dbReference type="InterPro" id="IPR013154">
    <property type="entry name" value="ADH-like_N"/>
</dbReference>
<dbReference type="KEGG" id="tpro:Ga0080559_TMP3567"/>
<name>A0A1U7D8A9_9RHOB</name>
<dbReference type="Proteomes" id="UP000186559">
    <property type="component" value="Chromosome"/>
</dbReference>
<dbReference type="GO" id="GO:0016491">
    <property type="term" value="F:oxidoreductase activity"/>
    <property type="evidence" value="ECO:0007669"/>
    <property type="project" value="InterPro"/>
</dbReference>
<accession>A0A1U7D8A9</accession>
<organism evidence="2 3">
    <name type="scientific">Salipiger profundus</name>
    <dbReference type="NCBI Taxonomy" id="1229727"/>
    <lineage>
        <taxon>Bacteria</taxon>
        <taxon>Pseudomonadati</taxon>
        <taxon>Pseudomonadota</taxon>
        <taxon>Alphaproteobacteria</taxon>
        <taxon>Rhodobacterales</taxon>
        <taxon>Roseobacteraceae</taxon>
        <taxon>Salipiger</taxon>
    </lineage>
</organism>
<dbReference type="InterPro" id="IPR011032">
    <property type="entry name" value="GroES-like_sf"/>
</dbReference>
<evidence type="ECO:0000259" key="1">
    <source>
        <dbReference type="SMART" id="SM00829"/>
    </source>
</evidence>
<dbReference type="Gene3D" id="3.90.180.10">
    <property type="entry name" value="Medium-chain alcohol dehydrogenases, catalytic domain"/>
    <property type="match status" value="1"/>
</dbReference>
<reference evidence="2 3" key="1">
    <citation type="submission" date="2016-03" db="EMBL/GenBank/DDBJ databases">
        <title>Deep-sea bacteria in the southern Pacific.</title>
        <authorList>
            <person name="Tang K."/>
        </authorList>
    </citation>
    <scope>NUCLEOTIDE SEQUENCE [LARGE SCALE GENOMIC DNA]</scope>
    <source>
        <strain evidence="2 3">JLT2016</strain>
    </source>
</reference>
<evidence type="ECO:0000313" key="3">
    <source>
        <dbReference type="Proteomes" id="UP000186559"/>
    </source>
</evidence>
<sequence length="335" mass="35272">MRQISIKAPGGLDNLVLSDAPEAEAPKAGEITVRLHATSLNFHDYMVASRENAAADGRIPMADGAGEVTAVGDGVTDVGVGDRVVSCFFPDWQDGAFRPSDFSRVPGDGLDGYARESVTLPASWVTHAPEGWSHAEAATITTAGLTAWRALVVDGGLKPGDTVAVLGTGGVSIYALQIAKAMGARVIATSSSDAKLERLRELGADHVINYRDTPEWGAEMQRLTGGRGVDIVVEVGGPATLEQSITAGRPGAHLALIGILTGISGEIPTANLMRKQQRLQGLIVGSRKHQQDFVAALETLAIRPVVDRTFDLADLADAFRLQESGDHFGKICVTM</sequence>
<dbReference type="EMBL" id="CP014796">
    <property type="protein sequence ID" value="APX24363.1"/>
    <property type="molecule type" value="Genomic_DNA"/>
</dbReference>
<protein>
    <submittedName>
        <fullName evidence="2">Zn-dependent oxidoreductase, NADPH:quinone reductase</fullName>
    </submittedName>
</protein>
<dbReference type="CDD" id="cd08276">
    <property type="entry name" value="MDR7"/>
    <property type="match status" value="1"/>
</dbReference>
<dbReference type="Gene3D" id="3.40.50.720">
    <property type="entry name" value="NAD(P)-binding Rossmann-like Domain"/>
    <property type="match status" value="1"/>
</dbReference>
<feature type="domain" description="Enoyl reductase (ER)" evidence="1">
    <location>
        <begin position="10"/>
        <end position="333"/>
    </location>
</feature>
<dbReference type="InterPro" id="IPR020843">
    <property type="entry name" value="ER"/>
</dbReference>
<dbReference type="InterPro" id="IPR013149">
    <property type="entry name" value="ADH-like_C"/>
</dbReference>
<dbReference type="SMART" id="SM00829">
    <property type="entry name" value="PKS_ER"/>
    <property type="match status" value="1"/>
</dbReference>
<dbReference type="STRING" id="1229727.Ga0080559_TMP3567"/>
<dbReference type="PANTHER" id="PTHR45033:SF2">
    <property type="entry name" value="ZINC-TYPE ALCOHOL DEHYDROGENASE-LIKE PROTEIN C1773.06C"/>
    <property type="match status" value="1"/>
</dbReference>
<dbReference type="OrthoDB" id="9805883at2"/>
<keyword evidence="3" id="KW-1185">Reference proteome</keyword>
<dbReference type="Pfam" id="PF00107">
    <property type="entry name" value="ADH_zinc_N"/>
    <property type="match status" value="1"/>
</dbReference>
<dbReference type="RefSeq" id="WP_076624239.1">
    <property type="nucleotide sequence ID" value="NZ_BMEW01000008.1"/>
</dbReference>
<gene>
    <name evidence="2" type="ORF">Ga0080559_TMP3567</name>
</gene>